<dbReference type="Proteomes" id="UP000238007">
    <property type="component" value="Unassembled WGS sequence"/>
</dbReference>
<reference evidence="1 2" key="1">
    <citation type="submission" date="2018-03" db="EMBL/GenBank/DDBJ databases">
        <title>Genomic Encyclopedia of Archaeal and Bacterial Type Strains, Phase II (KMG-II): from individual species to whole genera.</title>
        <authorList>
            <person name="Goeker M."/>
        </authorList>
    </citation>
    <scope>NUCLEOTIDE SEQUENCE [LARGE SCALE GENOMIC DNA]</scope>
    <source>
        <strain evidence="1 2">DSM 101533</strain>
    </source>
</reference>
<dbReference type="AlphaFoldDB" id="A0A2T0W0E9"/>
<organism evidence="1 2">
    <name type="scientific">Yoonia maritima</name>
    <dbReference type="NCBI Taxonomy" id="1435347"/>
    <lineage>
        <taxon>Bacteria</taxon>
        <taxon>Pseudomonadati</taxon>
        <taxon>Pseudomonadota</taxon>
        <taxon>Alphaproteobacteria</taxon>
        <taxon>Rhodobacterales</taxon>
        <taxon>Paracoccaceae</taxon>
        <taxon>Yoonia</taxon>
    </lineage>
</organism>
<gene>
    <name evidence="1" type="ORF">CLV80_104220</name>
</gene>
<evidence type="ECO:0000313" key="1">
    <source>
        <dbReference type="EMBL" id="PRY78254.1"/>
    </source>
</evidence>
<accession>A0A2T0W0E9</accession>
<dbReference type="EMBL" id="PVTP01000004">
    <property type="protein sequence ID" value="PRY78254.1"/>
    <property type="molecule type" value="Genomic_DNA"/>
</dbReference>
<proteinExistence type="predicted"/>
<protein>
    <submittedName>
        <fullName evidence="1">Uncharacterized protein</fullName>
    </submittedName>
</protein>
<comment type="caution">
    <text evidence="1">The sequence shown here is derived from an EMBL/GenBank/DDBJ whole genome shotgun (WGS) entry which is preliminary data.</text>
</comment>
<sequence>MRNRVNHTARPRKGHPYAFKDYDDDCIIHQSMVGFLESLWKGSPCDSCFFLATTDPDGEKWRNHVVHGNNITVGLNRFFREYSRWDFNLYFCPKPNQNPLWLRLVAPI</sequence>
<name>A0A2T0W0E9_9RHOB</name>
<keyword evidence="2" id="KW-1185">Reference proteome</keyword>
<evidence type="ECO:0000313" key="2">
    <source>
        <dbReference type="Proteomes" id="UP000238007"/>
    </source>
</evidence>